<feature type="domain" description="Glycosyl transferase family 1" evidence="1">
    <location>
        <begin position="210"/>
        <end position="374"/>
    </location>
</feature>
<evidence type="ECO:0000259" key="1">
    <source>
        <dbReference type="Pfam" id="PF00534"/>
    </source>
</evidence>
<comment type="caution">
    <text evidence="3">The sequence shown here is derived from an EMBL/GenBank/DDBJ whole genome shotgun (WGS) entry which is preliminary data.</text>
</comment>
<dbReference type="Gene3D" id="3.40.50.2000">
    <property type="entry name" value="Glycogen Phosphorylase B"/>
    <property type="match status" value="2"/>
</dbReference>
<dbReference type="InterPro" id="IPR001296">
    <property type="entry name" value="Glyco_trans_1"/>
</dbReference>
<dbReference type="GO" id="GO:0016757">
    <property type="term" value="F:glycosyltransferase activity"/>
    <property type="evidence" value="ECO:0007669"/>
    <property type="project" value="InterPro"/>
</dbReference>
<organism evidence="3 4">
    <name type="scientific">candidate division KSB3 bacterium</name>
    <dbReference type="NCBI Taxonomy" id="2044937"/>
    <lineage>
        <taxon>Bacteria</taxon>
        <taxon>candidate division KSB3</taxon>
    </lineage>
</organism>
<accession>A0A9D5JSD4</accession>
<dbReference type="Proteomes" id="UP000649604">
    <property type="component" value="Unassembled WGS sequence"/>
</dbReference>
<gene>
    <name evidence="3" type="ORF">GF339_01970</name>
</gene>
<proteinExistence type="predicted"/>
<dbReference type="Pfam" id="PF00534">
    <property type="entry name" value="Glycos_transf_1"/>
    <property type="match status" value="1"/>
</dbReference>
<dbReference type="CDD" id="cd03794">
    <property type="entry name" value="GT4_WbuB-like"/>
    <property type="match status" value="1"/>
</dbReference>
<dbReference type="EMBL" id="WJJP01000055">
    <property type="protein sequence ID" value="MBD3323318.1"/>
    <property type="molecule type" value="Genomic_DNA"/>
</dbReference>
<evidence type="ECO:0000259" key="2">
    <source>
        <dbReference type="Pfam" id="PF13439"/>
    </source>
</evidence>
<reference evidence="3" key="1">
    <citation type="submission" date="2019-11" db="EMBL/GenBank/DDBJ databases">
        <title>Microbial mats filling the niche in hypersaline microbial mats.</title>
        <authorList>
            <person name="Wong H.L."/>
            <person name="Macleod F.I."/>
            <person name="White R.A. III"/>
            <person name="Burns B.P."/>
        </authorList>
    </citation>
    <scope>NUCLEOTIDE SEQUENCE</scope>
    <source>
        <strain evidence="3">Rbin_158</strain>
    </source>
</reference>
<dbReference type="PANTHER" id="PTHR12526:SF622">
    <property type="entry name" value="GLYCOSYLTRANSFERASE (GROUP I)"/>
    <property type="match status" value="1"/>
</dbReference>
<evidence type="ECO:0000313" key="3">
    <source>
        <dbReference type="EMBL" id="MBD3323318.1"/>
    </source>
</evidence>
<sequence length="404" mass="46292">MNPETYKDGIVMKILMIAPEPFFQPRGTPFSEYHRLRALSKLGHTVDLLTYPVGEDVDIENVTIYRSLNLPFVKHVKIGPSLIKIFLDIPLFLQALWMALTRPYDCLHTHEEAVVVGAVLRKFFGYPHVYDMHSSLPEQMSNFGISRSRLLFKFGEFMERWVLKHSSRTIVICPYLGERVQKLDRNQPYLVIENVPVTDDSRKISPEDVERLRQRLGMGGQTVILYTGTMEAYQGIDLLLESAKHVSKQEENVRYVLVGGHPEQIEHMQELARLLGVDKITHFLGQQPVEDMPLYMQLADILVSPRKDGKNTPLKIYSYLKSGKPIVATNLLTHTQVLHDDVAVLAENTAEAFAEGTLKLLHNPLLRTQLAANALRLSQEKYSYEAYLEKTAQVYRYVEESLKR</sequence>
<dbReference type="PANTHER" id="PTHR12526">
    <property type="entry name" value="GLYCOSYLTRANSFERASE"/>
    <property type="match status" value="1"/>
</dbReference>
<name>A0A9D5JSD4_9BACT</name>
<dbReference type="AlphaFoldDB" id="A0A9D5JSD4"/>
<dbReference type="SUPFAM" id="SSF53756">
    <property type="entry name" value="UDP-Glycosyltransferase/glycogen phosphorylase"/>
    <property type="match status" value="1"/>
</dbReference>
<evidence type="ECO:0000313" key="4">
    <source>
        <dbReference type="Proteomes" id="UP000649604"/>
    </source>
</evidence>
<protein>
    <submittedName>
        <fullName evidence="3">Glycosyltransferase</fullName>
    </submittedName>
</protein>
<dbReference type="Pfam" id="PF13439">
    <property type="entry name" value="Glyco_transf_4"/>
    <property type="match status" value="1"/>
</dbReference>
<feature type="domain" description="Glycosyltransferase subfamily 4-like N-terminal" evidence="2">
    <location>
        <begin position="36"/>
        <end position="193"/>
    </location>
</feature>
<dbReference type="InterPro" id="IPR028098">
    <property type="entry name" value="Glyco_trans_4-like_N"/>
</dbReference>